<organism evidence="2 3">
    <name type="scientific">Campylobacter hyointestinalis subsp. hyointestinalis</name>
    <dbReference type="NCBI Taxonomy" id="91352"/>
    <lineage>
        <taxon>Bacteria</taxon>
        <taxon>Pseudomonadati</taxon>
        <taxon>Campylobacterota</taxon>
        <taxon>Epsilonproteobacteria</taxon>
        <taxon>Campylobacterales</taxon>
        <taxon>Campylobacteraceae</taxon>
        <taxon>Campylobacter</taxon>
    </lineage>
</organism>
<evidence type="ECO:0000256" key="1">
    <source>
        <dbReference type="SAM" id="SignalP"/>
    </source>
</evidence>
<evidence type="ECO:0000313" key="2">
    <source>
        <dbReference type="EMBL" id="CUU90720.1"/>
    </source>
</evidence>
<name>A0A0S4SWE6_CAMHY</name>
<comment type="caution">
    <text evidence="2">The sequence shown here is derived from an EMBL/GenBank/DDBJ whole genome shotgun (WGS) entry which is preliminary data.</text>
</comment>
<dbReference type="AlphaFoldDB" id="A0A0S4SWE6"/>
<sequence>MRLNLKSVVLPALLAIFMSGCAMMNQQNLNNIQNSEYPEFTQKFASKLPPFKSSLSFDMNSSILKVDFESNNIRGYLKLPNSVYYSDFGPATLEKKYLASTISQDSIYLKVFKDVSSELGLDIKKYKSGINKYFLNQMPVVNAEIANLSSKTKINYLMDNTYIAYDKEGNMRAILAYYHTFFYAAGGTGSQNVYNVIYFGSAARYAEQILGNDVLNKYEY</sequence>
<feature type="chain" id="PRO_5006627255" description="Lipoprotein" evidence="1">
    <location>
        <begin position="25"/>
        <end position="220"/>
    </location>
</feature>
<evidence type="ECO:0000313" key="3">
    <source>
        <dbReference type="Proteomes" id="UP000052237"/>
    </source>
</evidence>
<dbReference type="RefSeq" id="WP_059435564.1">
    <property type="nucleotide sequence ID" value="NZ_FAVB01000011.1"/>
</dbReference>
<protein>
    <recommendedName>
        <fullName evidence="4">Lipoprotein</fullName>
    </recommendedName>
</protein>
<keyword evidence="1" id="KW-0732">Signal</keyword>
<keyword evidence="3" id="KW-1185">Reference proteome</keyword>
<reference evidence="2 3" key="1">
    <citation type="submission" date="2015-11" db="EMBL/GenBank/DDBJ databases">
        <authorList>
            <consortium name="Pathogen Informatics"/>
        </authorList>
    </citation>
    <scope>NUCLEOTIDE SEQUENCE [LARGE SCALE GENOMIC DNA]</scope>
    <source>
        <strain evidence="2 3">006A-0059</strain>
    </source>
</reference>
<accession>A0A0S4SWE6</accession>
<gene>
    <name evidence="2" type="ORF">ERS686654_02162</name>
</gene>
<evidence type="ECO:0008006" key="4">
    <source>
        <dbReference type="Google" id="ProtNLM"/>
    </source>
</evidence>
<proteinExistence type="predicted"/>
<feature type="signal peptide" evidence="1">
    <location>
        <begin position="1"/>
        <end position="24"/>
    </location>
</feature>
<dbReference type="EMBL" id="FAVB01000011">
    <property type="protein sequence ID" value="CUU90720.1"/>
    <property type="molecule type" value="Genomic_DNA"/>
</dbReference>
<dbReference type="PROSITE" id="PS51257">
    <property type="entry name" value="PROKAR_LIPOPROTEIN"/>
    <property type="match status" value="1"/>
</dbReference>
<dbReference type="Proteomes" id="UP000052237">
    <property type="component" value="Unassembled WGS sequence"/>
</dbReference>